<proteinExistence type="predicted"/>
<feature type="signal peptide" evidence="1">
    <location>
        <begin position="1"/>
        <end position="27"/>
    </location>
</feature>
<dbReference type="PANTHER" id="PTHR33428:SF14">
    <property type="entry name" value="CARBOXYLESTERASE TYPE B DOMAIN-CONTAINING PROTEIN"/>
    <property type="match status" value="1"/>
</dbReference>
<accession>A0ABT0Y2Q6</accession>
<reference evidence="2 3" key="1">
    <citation type="submission" date="2022-06" db="EMBL/GenBank/DDBJ databases">
        <title>Actinoplanes abujensis sp. nov., isolated from Nigerian arid soil.</title>
        <authorList>
            <person name="Ding P."/>
        </authorList>
    </citation>
    <scope>NUCLEOTIDE SEQUENCE [LARGE SCALE GENOMIC DNA]</scope>
    <source>
        <strain evidence="3">TRM88002</strain>
    </source>
</reference>
<feature type="chain" id="PRO_5046191369" evidence="1">
    <location>
        <begin position="28"/>
        <end position="297"/>
    </location>
</feature>
<name>A0ABT0Y2Q6_9ACTN</name>
<dbReference type="RefSeq" id="WP_251800118.1">
    <property type="nucleotide sequence ID" value="NZ_JAMQOL010000030.1"/>
</dbReference>
<dbReference type="Gene3D" id="3.40.50.1820">
    <property type="entry name" value="alpha/beta hydrolase"/>
    <property type="match status" value="1"/>
</dbReference>
<gene>
    <name evidence="2" type="ORF">LXN57_22335</name>
</gene>
<keyword evidence="3" id="KW-1185">Reference proteome</keyword>
<protein>
    <submittedName>
        <fullName evidence="2">Chlorophyllase</fullName>
    </submittedName>
</protein>
<evidence type="ECO:0000313" key="3">
    <source>
        <dbReference type="Proteomes" id="UP001523216"/>
    </source>
</evidence>
<dbReference type="InterPro" id="IPR029058">
    <property type="entry name" value="AB_hydrolase_fold"/>
</dbReference>
<dbReference type="SUPFAM" id="SSF53474">
    <property type="entry name" value="alpha/beta-Hydrolases"/>
    <property type="match status" value="1"/>
</dbReference>
<organism evidence="2 3">
    <name type="scientific">Paractinoplanes hotanensis</name>
    <dbReference type="NCBI Taxonomy" id="2906497"/>
    <lineage>
        <taxon>Bacteria</taxon>
        <taxon>Bacillati</taxon>
        <taxon>Actinomycetota</taxon>
        <taxon>Actinomycetes</taxon>
        <taxon>Micromonosporales</taxon>
        <taxon>Micromonosporaceae</taxon>
        <taxon>Paractinoplanes</taxon>
    </lineage>
</organism>
<dbReference type="InterPro" id="IPR017395">
    <property type="entry name" value="Chlorophyllase-like"/>
</dbReference>
<dbReference type="EMBL" id="JAMQOL010000030">
    <property type="protein sequence ID" value="MCM4080324.1"/>
    <property type="molecule type" value="Genomic_DNA"/>
</dbReference>
<evidence type="ECO:0000313" key="2">
    <source>
        <dbReference type="EMBL" id="MCM4080324.1"/>
    </source>
</evidence>
<dbReference type="Pfam" id="PF07224">
    <property type="entry name" value="Chlorophyllase"/>
    <property type="match status" value="1"/>
</dbReference>
<dbReference type="PANTHER" id="PTHR33428">
    <property type="entry name" value="CHLOROPHYLLASE-2, CHLOROPLASTIC"/>
    <property type="match status" value="1"/>
</dbReference>
<sequence length="297" mass="31485">MRRRTLLLSVSAAVAGGLAVRTGQASASERTVLSSTKNSTLEARAVTPYRPIEGRAPGGVRSVARRDYSFARDGRALRTQVWAPVGSGPHPLVLFSHGLHSQPDDYASLLIRWALAGFVVAAPRYPHTALGTSQFTAYDLVNQPSDASEVISRMLEKENIDSSRIASAGHSGGGITTAGLLSRYRDDRLKAGILIAGTDFLGTPFSGQPAAVLLVHGREDTSVKYDAARTVYEAVPWSRAMLSITEGGHQVSDLPVVADTTTAFLRWSFYGGEPELAGPGGEATLDNELTAVAAPAR</sequence>
<evidence type="ECO:0000256" key="1">
    <source>
        <dbReference type="SAM" id="SignalP"/>
    </source>
</evidence>
<dbReference type="Proteomes" id="UP001523216">
    <property type="component" value="Unassembled WGS sequence"/>
</dbReference>
<keyword evidence="1" id="KW-0732">Signal</keyword>
<comment type="caution">
    <text evidence="2">The sequence shown here is derived from an EMBL/GenBank/DDBJ whole genome shotgun (WGS) entry which is preliminary data.</text>
</comment>